<keyword evidence="1" id="KW-0560">Oxidoreductase</keyword>
<evidence type="ECO:0000313" key="4">
    <source>
        <dbReference type="EMBL" id="QDQ09667.1"/>
    </source>
</evidence>
<dbReference type="InterPro" id="IPR015590">
    <property type="entry name" value="Aldehyde_DH_dom"/>
</dbReference>
<dbReference type="GO" id="GO:0016620">
    <property type="term" value="F:oxidoreductase activity, acting on the aldehyde or oxo group of donors, NAD or NADP as acceptor"/>
    <property type="evidence" value="ECO:0007669"/>
    <property type="project" value="InterPro"/>
</dbReference>
<dbReference type="EMBL" id="CP040916">
    <property type="protein sequence ID" value="QDQ09667.1"/>
    <property type="molecule type" value="Genomic_DNA"/>
</dbReference>
<dbReference type="Proteomes" id="UP000316806">
    <property type="component" value="Chromosome"/>
</dbReference>
<name>A0A516R1Y5_STRST</name>
<sequence>MRPGRSPRSPETCRTPGSCVAPSRSTRQTSYNVGPSPRDPADAAVSADFQRPVRNPCEDRRRGPWPLVRLHTEGVSVGSTQLSRTFSRRPLPHGPHRIPAQLRTYRSHVGGEEVPSEEWVYVLDADSLLDDVFANLTLKRKLEQRRMAPDDLPPAVVGRVAKADRATVEQAVVAAAAAAPAWGAVPLRTRIDTVGRLLHARLAEHAEDIAAILVEEGHPLALARWQVSGMLECFGQESIGFYRGQMLQEFHRGERLLQVRRQPDGVVCLNPPQNAPLSSALLGVTALMGGNALVVRAPRSAPLGVMYVMQELVAPVLAEAGAPPGTLNVVCGDPAPMLNCWLAHPAVNDIIYFGSSDNGLKFEARCIEAGKKPILELAGNDVVAVWKDADVELAAEALTESFYGSGQLCMIPNQVLVHPDVAEALVHCLLRQIGHIRPGHPWEPEVLLTPVLRNEKFFSCLKDAREKGAEVVCGGSAMQLDGARDPHGIFLEPTVIVVRGLDGARDLDAVRHETFFPLLPLIVADPAPDTELLDAFVDFVNSSHYGLRNSLWARDSEVVDGFVTRVRTGGLLKVNDSHIGFLPYLPTHGGTGLTGGVFGEANYPILRTTHLQGVSVSSGSRPRDAVFGAWQHLIDTRARNGRAL</sequence>
<evidence type="ECO:0000259" key="3">
    <source>
        <dbReference type="Pfam" id="PF00171"/>
    </source>
</evidence>
<evidence type="ECO:0000313" key="5">
    <source>
        <dbReference type="Proteomes" id="UP000316806"/>
    </source>
</evidence>
<gene>
    <name evidence="4" type="ORF">FH965_03085</name>
</gene>
<feature type="domain" description="Aldehyde dehydrogenase" evidence="3">
    <location>
        <begin position="155"/>
        <end position="595"/>
    </location>
</feature>
<dbReference type="Pfam" id="PF00171">
    <property type="entry name" value="Aldedh"/>
    <property type="match status" value="1"/>
</dbReference>
<evidence type="ECO:0000256" key="1">
    <source>
        <dbReference type="ARBA" id="ARBA00023002"/>
    </source>
</evidence>
<feature type="region of interest" description="Disordered" evidence="2">
    <location>
        <begin position="79"/>
        <end position="98"/>
    </location>
</feature>
<dbReference type="InterPro" id="IPR050740">
    <property type="entry name" value="Aldehyde_DH_Superfamily"/>
</dbReference>
<protein>
    <submittedName>
        <fullName evidence="4">Aldehyde dehydrogenase</fullName>
    </submittedName>
</protein>
<reference evidence="4 5" key="1">
    <citation type="journal article" date="2019" name="J. Ind. Microbiol. Biotechnol.">
        <title>The complete genomic sequence of Streptomyces spectabilis NRRL-2792 and identification of secondary metabolite biosynthetic gene clusters.</title>
        <authorList>
            <person name="Sinha A."/>
            <person name="Phillips-Salemka S."/>
            <person name="Niraula T.A."/>
            <person name="Short K.A."/>
            <person name="Niraula N.P."/>
        </authorList>
    </citation>
    <scope>NUCLEOTIDE SEQUENCE [LARGE SCALE GENOMIC DNA]</scope>
    <source>
        <strain evidence="4 5">NRRL 2792</strain>
    </source>
</reference>
<feature type="compositionally biased region" description="Basic residues" evidence="2">
    <location>
        <begin position="86"/>
        <end position="96"/>
    </location>
</feature>
<dbReference type="AlphaFoldDB" id="A0A516R1Y5"/>
<dbReference type="PANTHER" id="PTHR43353:SF5">
    <property type="entry name" value="SUCCINATE-SEMIALDEHYDE DEHYDROGENASE, MITOCHONDRIAL"/>
    <property type="match status" value="1"/>
</dbReference>
<feature type="region of interest" description="Disordered" evidence="2">
    <location>
        <begin position="1"/>
        <end position="44"/>
    </location>
</feature>
<dbReference type="Gene3D" id="3.40.309.10">
    <property type="entry name" value="Aldehyde Dehydrogenase, Chain A, domain 2"/>
    <property type="match status" value="1"/>
</dbReference>
<dbReference type="InterPro" id="IPR016163">
    <property type="entry name" value="Ald_DH_C"/>
</dbReference>
<evidence type="ECO:0000256" key="2">
    <source>
        <dbReference type="SAM" id="MobiDB-lite"/>
    </source>
</evidence>
<feature type="compositionally biased region" description="Polar residues" evidence="2">
    <location>
        <begin position="23"/>
        <end position="33"/>
    </location>
</feature>
<proteinExistence type="predicted"/>
<dbReference type="InterPro" id="IPR016162">
    <property type="entry name" value="Ald_DH_N"/>
</dbReference>
<dbReference type="Gene3D" id="3.40.605.10">
    <property type="entry name" value="Aldehyde Dehydrogenase, Chain A, domain 1"/>
    <property type="match status" value="1"/>
</dbReference>
<dbReference type="InterPro" id="IPR016161">
    <property type="entry name" value="Ald_DH/histidinol_DH"/>
</dbReference>
<dbReference type="PANTHER" id="PTHR43353">
    <property type="entry name" value="SUCCINATE-SEMIALDEHYDE DEHYDROGENASE, MITOCHONDRIAL"/>
    <property type="match status" value="1"/>
</dbReference>
<dbReference type="SUPFAM" id="SSF53720">
    <property type="entry name" value="ALDH-like"/>
    <property type="match status" value="1"/>
</dbReference>
<accession>A0A516R1Y5</accession>
<organism evidence="4 5">
    <name type="scientific">Streptomyces spectabilis</name>
    <dbReference type="NCBI Taxonomy" id="68270"/>
    <lineage>
        <taxon>Bacteria</taxon>
        <taxon>Bacillati</taxon>
        <taxon>Actinomycetota</taxon>
        <taxon>Actinomycetes</taxon>
        <taxon>Kitasatosporales</taxon>
        <taxon>Streptomycetaceae</taxon>
        <taxon>Streptomyces</taxon>
    </lineage>
</organism>